<protein>
    <submittedName>
        <fullName evidence="2">(California timema) hypothetical protein</fullName>
    </submittedName>
</protein>
<dbReference type="SUPFAM" id="SSF51569">
    <property type="entry name" value="Aldolase"/>
    <property type="match status" value="1"/>
</dbReference>
<organism evidence="2">
    <name type="scientific">Timema californicum</name>
    <name type="common">California timema</name>
    <name type="synonym">Walking stick</name>
    <dbReference type="NCBI Taxonomy" id="61474"/>
    <lineage>
        <taxon>Eukaryota</taxon>
        <taxon>Metazoa</taxon>
        <taxon>Ecdysozoa</taxon>
        <taxon>Arthropoda</taxon>
        <taxon>Hexapoda</taxon>
        <taxon>Insecta</taxon>
        <taxon>Pterygota</taxon>
        <taxon>Neoptera</taxon>
        <taxon>Polyneoptera</taxon>
        <taxon>Phasmatodea</taxon>
        <taxon>Timematodea</taxon>
        <taxon>Timematoidea</taxon>
        <taxon>Timematidae</taxon>
        <taxon>Timema</taxon>
    </lineage>
</organism>
<dbReference type="GO" id="GO:0004736">
    <property type="term" value="F:pyruvate carboxylase activity"/>
    <property type="evidence" value="ECO:0007669"/>
    <property type="project" value="TreeGrafter"/>
</dbReference>
<dbReference type="EMBL" id="OE180340">
    <property type="protein sequence ID" value="CAD7571101.1"/>
    <property type="molecule type" value="Genomic_DNA"/>
</dbReference>
<dbReference type="PANTHER" id="PTHR43778:SF2">
    <property type="entry name" value="PYRUVATE CARBOXYLASE, MITOCHONDRIAL"/>
    <property type="match status" value="1"/>
</dbReference>
<feature type="compositionally biased region" description="Polar residues" evidence="1">
    <location>
        <begin position="54"/>
        <end position="79"/>
    </location>
</feature>
<name>A0A7R9P6A9_TIMCA</name>
<dbReference type="GO" id="GO:0006094">
    <property type="term" value="P:gluconeogenesis"/>
    <property type="evidence" value="ECO:0007669"/>
    <property type="project" value="TreeGrafter"/>
</dbReference>
<evidence type="ECO:0000313" key="2">
    <source>
        <dbReference type="EMBL" id="CAD7571101.1"/>
    </source>
</evidence>
<dbReference type="Gene3D" id="3.20.20.70">
    <property type="entry name" value="Aldolase class I"/>
    <property type="match status" value="1"/>
</dbReference>
<sequence length="362" mass="39903">MSRTRKCLELCADYHKNLAQVKENLTIIIRDSCSETTLLEISGEQPSILDLRSVKTTSVPGSRSTEASPKSQKESSSGRPRTPAINPELAFLNKSTITPSRLWTRSPAVSTELSQTFDERIRNVEAVVNLPAAGPGPALEDPQPIPTVEAWASLAPPETASLQVEEGPALRLALALKAKLLELPQGRDRHQVQFLLAIAAHYRTLPAPVQHICPVQTQPGYPSTGGLEPPRGFRHILQKEGSAGFAKAVRANKGLLLVDTTYRDEENNIVPGATFDAALRFLRECPWEGLEDTRKQIPNIPSQILFRGTNAVGYTNYPDNVVYKFCGIDIFRVFDSLNSPLNLRLGIEAARWLRQPFLIQGI</sequence>
<dbReference type="AlphaFoldDB" id="A0A7R9P6A9"/>
<dbReference type="PANTHER" id="PTHR43778">
    <property type="entry name" value="PYRUVATE CARBOXYLASE"/>
    <property type="match status" value="1"/>
</dbReference>
<accession>A0A7R9P6A9</accession>
<dbReference type="InterPro" id="IPR055268">
    <property type="entry name" value="PCB-like"/>
</dbReference>
<proteinExistence type="predicted"/>
<gene>
    <name evidence="2" type="ORF">TCMB3V08_LOCUS3786</name>
</gene>
<dbReference type="GO" id="GO:0005737">
    <property type="term" value="C:cytoplasm"/>
    <property type="evidence" value="ECO:0007669"/>
    <property type="project" value="TreeGrafter"/>
</dbReference>
<reference evidence="2" key="1">
    <citation type="submission" date="2020-11" db="EMBL/GenBank/DDBJ databases">
        <authorList>
            <person name="Tran Van P."/>
        </authorList>
    </citation>
    <scope>NUCLEOTIDE SEQUENCE</scope>
</reference>
<evidence type="ECO:0000256" key="1">
    <source>
        <dbReference type="SAM" id="MobiDB-lite"/>
    </source>
</evidence>
<dbReference type="InterPro" id="IPR013785">
    <property type="entry name" value="Aldolase_TIM"/>
</dbReference>
<feature type="region of interest" description="Disordered" evidence="1">
    <location>
        <begin position="52"/>
        <end position="86"/>
    </location>
</feature>